<gene>
    <name evidence="1" type="ORF">SOIL9_57100</name>
</gene>
<proteinExistence type="predicted"/>
<dbReference type="Proteomes" id="UP000464178">
    <property type="component" value="Chromosome"/>
</dbReference>
<sequence length="173" mass="18893">MAAVTLHVLDLIGPCESWPADDQGNAVVHFPADAVELSKELRRFWIYVLLMAVRDNATSVHCHSEPASGLAAVYYVVKDVRYEFIPPPPGYATALLAVARALFAPPRRRFALFNRRKPDVTTASTVTIDLGGNSIVWDAVCWSVGVRAGVELYRTEPFGRPGISGMSARHPCG</sequence>
<dbReference type="RefSeq" id="WP_162666926.1">
    <property type="nucleotide sequence ID" value="NZ_LR593886.1"/>
</dbReference>
<dbReference type="EMBL" id="LR593886">
    <property type="protein sequence ID" value="VTR92004.1"/>
    <property type="molecule type" value="Genomic_DNA"/>
</dbReference>
<keyword evidence="2" id="KW-1185">Reference proteome</keyword>
<protein>
    <submittedName>
        <fullName evidence="1">Uncharacterized protein</fullName>
    </submittedName>
</protein>
<evidence type="ECO:0000313" key="2">
    <source>
        <dbReference type="Proteomes" id="UP000464178"/>
    </source>
</evidence>
<organism evidence="1 2">
    <name type="scientific">Gemmata massiliana</name>
    <dbReference type="NCBI Taxonomy" id="1210884"/>
    <lineage>
        <taxon>Bacteria</taxon>
        <taxon>Pseudomonadati</taxon>
        <taxon>Planctomycetota</taxon>
        <taxon>Planctomycetia</taxon>
        <taxon>Gemmatales</taxon>
        <taxon>Gemmataceae</taxon>
        <taxon>Gemmata</taxon>
    </lineage>
</organism>
<reference evidence="1 2" key="1">
    <citation type="submission" date="2019-05" db="EMBL/GenBank/DDBJ databases">
        <authorList>
            <consortium name="Science for Life Laboratories"/>
        </authorList>
    </citation>
    <scope>NUCLEOTIDE SEQUENCE [LARGE SCALE GENOMIC DNA]</scope>
    <source>
        <strain evidence="1">Soil9</strain>
    </source>
</reference>
<name>A0A6P2CWB1_9BACT</name>
<evidence type="ECO:0000313" key="1">
    <source>
        <dbReference type="EMBL" id="VTR92004.1"/>
    </source>
</evidence>
<dbReference type="KEGG" id="gms:SOIL9_57100"/>
<accession>A0A6P2CWB1</accession>
<dbReference type="AlphaFoldDB" id="A0A6P2CWB1"/>